<keyword evidence="3" id="KW-1185">Reference proteome</keyword>
<evidence type="ECO:0000313" key="2">
    <source>
        <dbReference type="EMBL" id="PWA24539.1"/>
    </source>
</evidence>
<feature type="region of interest" description="Disordered" evidence="1">
    <location>
        <begin position="1"/>
        <end position="26"/>
    </location>
</feature>
<name>A0A315VQC5_GAMAF</name>
<proteinExistence type="predicted"/>
<dbReference type="EMBL" id="NHOQ01001423">
    <property type="protein sequence ID" value="PWA24539.1"/>
    <property type="molecule type" value="Genomic_DNA"/>
</dbReference>
<dbReference type="Proteomes" id="UP000250572">
    <property type="component" value="Unassembled WGS sequence"/>
</dbReference>
<protein>
    <submittedName>
        <fullName evidence="2">Uncharacterized protein</fullName>
    </submittedName>
</protein>
<comment type="caution">
    <text evidence="2">The sequence shown here is derived from an EMBL/GenBank/DDBJ whole genome shotgun (WGS) entry which is preliminary data.</text>
</comment>
<feature type="compositionally biased region" description="Basic and acidic residues" evidence="1">
    <location>
        <begin position="7"/>
        <end position="24"/>
    </location>
</feature>
<reference evidence="2 3" key="1">
    <citation type="journal article" date="2018" name="G3 (Bethesda)">
        <title>A High-Quality Reference Genome for the Invasive Mosquitofish Gambusia affinis Using a Chicago Library.</title>
        <authorList>
            <person name="Hoffberg S.L."/>
            <person name="Troendle N.J."/>
            <person name="Glenn T.C."/>
            <person name="Mahmud O."/>
            <person name="Louha S."/>
            <person name="Chalopin D."/>
            <person name="Bennetzen J.L."/>
            <person name="Mauricio R."/>
        </authorList>
    </citation>
    <scope>NUCLEOTIDE SEQUENCE [LARGE SCALE GENOMIC DNA]</scope>
    <source>
        <strain evidence="2">NE01/NJP1002.9</strain>
        <tissue evidence="2">Muscle</tissue>
    </source>
</reference>
<dbReference type="AlphaFoldDB" id="A0A315VQC5"/>
<evidence type="ECO:0000256" key="1">
    <source>
        <dbReference type="SAM" id="MobiDB-lite"/>
    </source>
</evidence>
<accession>A0A315VQC5</accession>
<organism evidence="2 3">
    <name type="scientific">Gambusia affinis</name>
    <name type="common">Western mosquitofish</name>
    <name type="synonym">Heterandria affinis</name>
    <dbReference type="NCBI Taxonomy" id="33528"/>
    <lineage>
        <taxon>Eukaryota</taxon>
        <taxon>Metazoa</taxon>
        <taxon>Chordata</taxon>
        <taxon>Craniata</taxon>
        <taxon>Vertebrata</taxon>
        <taxon>Euteleostomi</taxon>
        <taxon>Actinopterygii</taxon>
        <taxon>Neopterygii</taxon>
        <taxon>Teleostei</taxon>
        <taxon>Neoteleostei</taxon>
        <taxon>Acanthomorphata</taxon>
        <taxon>Ovalentaria</taxon>
        <taxon>Atherinomorphae</taxon>
        <taxon>Cyprinodontiformes</taxon>
        <taxon>Poeciliidae</taxon>
        <taxon>Poeciliinae</taxon>
        <taxon>Gambusia</taxon>
    </lineage>
</organism>
<evidence type="ECO:0000313" key="3">
    <source>
        <dbReference type="Proteomes" id="UP000250572"/>
    </source>
</evidence>
<gene>
    <name evidence="2" type="ORF">CCH79_00011843</name>
</gene>
<sequence length="126" mass="14194">MTLNPRGVEKKVSWTQKRTKEQKEKKKVSFHPLHLSEWVRTAALEDWSLTPVPYSNVSLLGFLTIRPDRDLKRNCKSKGAAAENVKLDCLTHCTVSDNPNLLQNLLPPLTCKGAALRTTEGNDLKN</sequence>